<feature type="region of interest" description="Disordered" evidence="1">
    <location>
        <begin position="148"/>
        <end position="174"/>
    </location>
</feature>
<dbReference type="InterPro" id="IPR038180">
    <property type="entry name" value="FlgT_N_sf"/>
</dbReference>
<dbReference type="AlphaFoldDB" id="A0A3N1VFC6"/>
<dbReference type="Gene3D" id="3.30.1660.40">
    <property type="entry name" value="FlgT, N-terminal domain"/>
    <property type="match status" value="1"/>
</dbReference>
<keyword evidence="3" id="KW-1185">Reference proteome</keyword>
<dbReference type="RefSeq" id="WP_123289271.1">
    <property type="nucleotide sequence ID" value="NZ_RJVA01000010.1"/>
</dbReference>
<comment type="caution">
    <text evidence="2">The sequence shown here is derived from an EMBL/GenBank/DDBJ whole genome shotgun (WGS) entry which is preliminary data.</text>
</comment>
<evidence type="ECO:0000256" key="1">
    <source>
        <dbReference type="SAM" id="MobiDB-lite"/>
    </source>
</evidence>
<sequence length="448" mass="48624">MIRLLGSRWVLGLFSLLVGFGCGTEPWAWAAHEGSQSFVAQGAAPLQPNNRAQSRAQALEDLLRQAVWQAVGTLVSGQELSQKSQEIRKDVLSQAERYAQSFKILDEYVDGDLYRVQGSVGVALETLRADLEKLGMIDQVPLSAKEGGQSASKEAAFREESGPAAPFKSEDAALGPARQKSLQKRILWVVAENWNGLWSGVSKDTFSAEGGLGQWVADEASDYGWQMEFPAEMPRELPLTEEQIQPWMEEARRQGASHLVVGTGQKTGNALAVWLKVMDVVSGRVMGTVEEQVSAFGEDFMEGLLLLAEMTVSKMEAMFTQGSLPGRVFAKPASTALGTATPNLQEGVWEIAVKGDASYAAWLAMEEKLLERSKAFAVDSMVLETNGVKVRTKNVNPEAVMVLDGLRVGPTMVLRVEGMDPSARMVTFAVESLAVESEIAPAQESKTP</sequence>
<dbReference type="Proteomes" id="UP000276223">
    <property type="component" value="Unassembled WGS sequence"/>
</dbReference>
<protein>
    <recommendedName>
        <fullName evidence="4">LPP20 lipoprotein</fullName>
    </recommendedName>
</protein>
<evidence type="ECO:0000313" key="3">
    <source>
        <dbReference type="Proteomes" id="UP000276223"/>
    </source>
</evidence>
<dbReference type="OrthoDB" id="5411902at2"/>
<accession>A0A3N1VFC6</accession>
<dbReference type="PROSITE" id="PS51257">
    <property type="entry name" value="PROKAR_LIPOPROTEIN"/>
    <property type="match status" value="1"/>
</dbReference>
<dbReference type="EMBL" id="RJVA01000010">
    <property type="protein sequence ID" value="ROR01556.1"/>
    <property type="molecule type" value="Genomic_DNA"/>
</dbReference>
<reference evidence="2 3" key="1">
    <citation type="submission" date="2018-11" db="EMBL/GenBank/DDBJ databases">
        <title>Genomic Encyclopedia of Type Strains, Phase IV (KMG-IV): sequencing the most valuable type-strain genomes for metagenomic binning, comparative biology and taxonomic classification.</title>
        <authorList>
            <person name="Goeker M."/>
        </authorList>
    </citation>
    <scope>NUCLEOTIDE SEQUENCE [LARGE SCALE GENOMIC DNA]</scope>
    <source>
        <strain evidence="2 3">DSM 22027</strain>
    </source>
</reference>
<proteinExistence type="predicted"/>
<name>A0A3N1VFC6_9BACT</name>
<evidence type="ECO:0008006" key="4">
    <source>
        <dbReference type="Google" id="ProtNLM"/>
    </source>
</evidence>
<evidence type="ECO:0000313" key="2">
    <source>
        <dbReference type="EMBL" id="ROR01556.1"/>
    </source>
</evidence>
<organism evidence="2 3">
    <name type="scientific">Desulfosoma caldarium</name>
    <dbReference type="NCBI Taxonomy" id="610254"/>
    <lineage>
        <taxon>Bacteria</taxon>
        <taxon>Pseudomonadati</taxon>
        <taxon>Thermodesulfobacteriota</taxon>
        <taxon>Syntrophobacteria</taxon>
        <taxon>Syntrophobacterales</taxon>
        <taxon>Syntrophobacteraceae</taxon>
        <taxon>Desulfosoma</taxon>
    </lineage>
</organism>
<gene>
    <name evidence="2" type="ORF">EDC27_0735</name>
</gene>